<dbReference type="AlphaFoldDB" id="A0A448XGX0"/>
<evidence type="ECO:0000256" key="1">
    <source>
        <dbReference type="SAM" id="MobiDB-lite"/>
    </source>
</evidence>
<dbReference type="Proteomes" id="UP000784294">
    <property type="component" value="Unassembled WGS sequence"/>
</dbReference>
<evidence type="ECO:0000313" key="3">
    <source>
        <dbReference type="Proteomes" id="UP000784294"/>
    </source>
</evidence>
<dbReference type="EMBL" id="CAAALY010252467">
    <property type="protein sequence ID" value="VEL36527.1"/>
    <property type="molecule type" value="Genomic_DNA"/>
</dbReference>
<proteinExistence type="predicted"/>
<feature type="region of interest" description="Disordered" evidence="1">
    <location>
        <begin position="1"/>
        <end position="72"/>
    </location>
</feature>
<reference evidence="2" key="1">
    <citation type="submission" date="2018-11" db="EMBL/GenBank/DDBJ databases">
        <authorList>
            <consortium name="Pathogen Informatics"/>
        </authorList>
    </citation>
    <scope>NUCLEOTIDE SEQUENCE</scope>
</reference>
<accession>A0A448XGX0</accession>
<organism evidence="2 3">
    <name type="scientific">Protopolystoma xenopodis</name>
    <dbReference type="NCBI Taxonomy" id="117903"/>
    <lineage>
        <taxon>Eukaryota</taxon>
        <taxon>Metazoa</taxon>
        <taxon>Spiralia</taxon>
        <taxon>Lophotrochozoa</taxon>
        <taxon>Platyhelminthes</taxon>
        <taxon>Monogenea</taxon>
        <taxon>Polyopisthocotylea</taxon>
        <taxon>Polystomatidea</taxon>
        <taxon>Polystomatidae</taxon>
        <taxon>Protopolystoma</taxon>
    </lineage>
</organism>
<keyword evidence="3" id="KW-1185">Reference proteome</keyword>
<evidence type="ECO:0000313" key="2">
    <source>
        <dbReference type="EMBL" id="VEL36527.1"/>
    </source>
</evidence>
<protein>
    <submittedName>
        <fullName evidence="2">Uncharacterized protein</fullName>
    </submittedName>
</protein>
<gene>
    <name evidence="2" type="ORF">PXEA_LOCUS29967</name>
</gene>
<comment type="caution">
    <text evidence="2">The sequence shown here is derived from an EMBL/GenBank/DDBJ whole genome shotgun (WGS) entry which is preliminary data.</text>
</comment>
<name>A0A448XGX0_9PLAT</name>
<sequence>MNNDKKEVSENGILVQQNGEWEGAPNRASREEGSLGPGAFWAPTRTRESETSAFGEGGSNEWCGPRRRSETGASLEVSKIWDCLICLTASMQLKPTNKTNNAGG</sequence>